<proteinExistence type="predicted"/>
<feature type="compositionally biased region" description="Low complexity" evidence="1">
    <location>
        <begin position="491"/>
        <end position="504"/>
    </location>
</feature>
<dbReference type="Proteomes" id="UP001176517">
    <property type="component" value="Unassembled WGS sequence"/>
</dbReference>
<feature type="compositionally biased region" description="Gly residues" evidence="1">
    <location>
        <begin position="557"/>
        <end position="573"/>
    </location>
</feature>
<protein>
    <submittedName>
        <fullName evidence="2">Uncharacterized protein</fullName>
    </submittedName>
</protein>
<feature type="compositionally biased region" description="Basic and acidic residues" evidence="1">
    <location>
        <begin position="290"/>
        <end position="302"/>
    </location>
</feature>
<feature type="compositionally biased region" description="Polar residues" evidence="1">
    <location>
        <begin position="507"/>
        <end position="521"/>
    </location>
</feature>
<feature type="compositionally biased region" description="Low complexity" evidence="1">
    <location>
        <begin position="468"/>
        <end position="479"/>
    </location>
</feature>
<evidence type="ECO:0000313" key="2">
    <source>
        <dbReference type="EMBL" id="KAK0542888.1"/>
    </source>
</evidence>
<dbReference type="AlphaFoldDB" id="A0AAN6JP80"/>
<reference evidence="2" key="1">
    <citation type="journal article" date="2023" name="PhytoFront">
        <title>Draft Genome Resources of Seven Strains of Tilletia horrida, Causal Agent of Kernel Smut of Rice.</title>
        <authorList>
            <person name="Khanal S."/>
            <person name="Antony Babu S."/>
            <person name="Zhou X.G."/>
        </authorList>
    </citation>
    <scope>NUCLEOTIDE SEQUENCE</scope>
    <source>
        <strain evidence="2">TX6</strain>
    </source>
</reference>
<evidence type="ECO:0000313" key="3">
    <source>
        <dbReference type="Proteomes" id="UP001176517"/>
    </source>
</evidence>
<feature type="compositionally biased region" description="Low complexity" evidence="1">
    <location>
        <begin position="171"/>
        <end position="189"/>
    </location>
</feature>
<feature type="region of interest" description="Disordered" evidence="1">
    <location>
        <begin position="171"/>
        <end position="210"/>
    </location>
</feature>
<gene>
    <name evidence="2" type="ORF">OC846_006603</name>
</gene>
<feature type="compositionally biased region" description="Low complexity" evidence="1">
    <location>
        <begin position="526"/>
        <end position="539"/>
    </location>
</feature>
<feature type="compositionally biased region" description="Polar residues" evidence="1">
    <location>
        <begin position="579"/>
        <end position="604"/>
    </location>
</feature>
<evidence type="ECO:0000256" key="1">
    <source>
        <dbReference type="SAM" id="MobiDB-lite"/>
    </source>
</evidence>
<sequence>MDPSYHPHPHSLQQAPLPSRRRHPKYASDSSSGLILPSTAAPGTKKRNWTPSYPVLPPGFNASNGTAGAFSIGSGASPHPPSASSFSFASGSSLHHDPTAAAAAAAAGGFGGGLPTAIVPPPSSFDQHDAAHFGGLGESTYASATATFNTATPGQALDSTARLHAQHAAAAAASASAAGPSASSSSSLSRNQEDGERAEHTDGPAPKRRRGVAGAIIDTALNAAIGTLAAGLTAWSLYSSWGARAENAAREELMRDESVMVRRRREEEEQAAAQGHGQGQDGGRSPPVLPHDEPPPPYHDDLSLSTPTSPGNMSRSGSTRQTPVYISGHRRKSRPTYRSYRSMRTGSITQIGASTGNQYHSNSGYSTPNRPGLLSQRPSFSALPTGPVQEEPQPQPPAAAGAAAAAADEAEVGDEDDAFLRVNTNLASLIAEGQAALNATVVMDEDEEDEDEHLPALMNPAMHSPLHSTTVSPLGSPGSTSGGGVGGGFGMSSPGRSSGSQSRRMLAQQQSAGLGSMQSLGRSAMQLQQVQQQQSPFGTAGSGGGLAPSPAFDFNFGRGGPSVGGGGGGGGGYAPANPAFQQSQQPGAWGSTGSDVVHQQQQQAPFVFGGSASGHAGFQQRGGGSTTTMMTPPRNHANRVSNLPRPSPSTTTSPYSRSSHASRVGAGGGLISGSTPRSRHPTAGSGSSIKSGGVGAGTPRAGVGRSADAYGSEGARSQRPRWG</sequence>
<feature type="compositionally biased region" description="Polar residues" evidence="1">
    <location>
        <begin position="342"/>
        <end position="369"/>
    </location>
</feature>
<feature type="compositionally biased region" description="Low complexity" evidence="1">
    <location>
        <begin position="648"/>
        <end position="659"/>
    </location>
</feature>
<feature type="compositionally biased region" description="Gly residues" evidence="1">
    <location>
        <begin position="480"/>
        <end position="490"/>
    </location>
</feature>
<feature type="compositionally biased region" description="Polar residues" evidence="1">
    <location>
        <begin position="303"/>
        <end position="324"/>
    </location>
</feature>
<accession>A0AAN6JP80</accession>
<feature type="region of interest" description="Disordered" evidence="1">
    <location>
        <begin position="1"/>
        <end position="58"/>
    </location>
</feature>
<dbReference type="EMBL" id="JAPDMZ010000433">
    <property type="protein sequence ID" value="KAK0542888.1"/>
    <property type="molecule type" value="Genomic_DNA"/>
</dbReference>
<feature type="compositionally biased region" description="Low complexity" evidence="1">
    <location>
        <begin position="386"/>
        <end position="407"/>
    </location>
</feature>
<feature type="region of interest" description="Disordered" evidence="1">
    <location>
        <begin position="459"/>
        <end position="723"/>
    </location>
</feature>
<keyword evidence="3" id="KW-1185">Reference proteome</keyword>
<name>A0AAN6JP80_9BASI</name>
<feature type="compositionally biased region" description="Basic and acidic residues" evidence="1">
    <location>
        <begin position="191"/>
        <end position="202"/>
    </location>
</feature>
<organism evidence="2 3">
    <name type="scientific">Tilletia horrida</name>
    <dbReference type="NCBI Taxonomy" id="155126"/>
    <lineage>
        <taxon>Eukaryota</taxon>
        <taxon>Fungi</taxon>
        <taxon>Dikarya</taxon>
        <taxon>Basidiomycota</taxon>
        <taxon>Ustilaginomycotina</taxon>
        <taxon>Exobasidiomycetes</taxon>
        <taxon>Tilletiales</taxon>
        <taxon>Tilletiaceae</taxon>
        <taxon>Tilletia</taxon>
    </lineage>
</organism>
<feature type="region of interest" description="Disordered" evidence="1">
    <location>
        <begin position="262"/>
        <end position="411"/>
    </location>
</feature>
<comment type="caution">
    <text evidence="2">The sequence shown here is derived from an EMBL/GenBank/DDBJ whole genome shotgun (WGS) entry which is preliminary data.</text>
</comment>